<dbReference type="GO" id="GO:0009507">
    <property type="term" value="C:chloroplast"/>
    <property type="evidence" value="ECO:0007669"/>
    <property type="project" value="UniProtKB-SubCell"/>
</dbReference>
<dbReference type="InterPro" id="IPR023618">
    <property type="entry name" value="PSI_PsaG/PsaK_dom"/>
</dbReference>
<dbReference type="RefSeq" id="XP_007514041.1">
    <property type="nucleotide sequence ID" value="XM_007513979.1"/>
</dbReference>
<evidence type="ECO:0000256" key="10">
    <source>
        <dbReference type="ARBA" id="ARBA00033434"/>
    </source>
</evidence>
<dbReference type="Gene3D" id="1.10.286.40">
    <property type="entry name" value="Chlorophyll a-b binding protein like"/>
    <property type="match status" value="1"/>
</dbReference>
<dbReference type="InterPro" id="IPR016370">
    <property type="entry name" value="PSI_PsaG/PsaK_pln"/>
</dbReference>
<evidence type="ECO:0000313" key="11">
    <source>
        <dbReference type="EMBL" id="CCO15478.1"/>
    </source>
</evidence>
<dbReference type="STRING" id="41875.K8F1U3"/>
<evidence type="ECO:0000256" key="2">
    <source>
        <dbReference type="ARBA" id="ARBA00004229"/>
    </source>
</evidence>
<reference evidence="11 12" key="1">
    <citation type="submission" date="2011-10" db="EMBL/GenBank/DDBJ databases">
        <authorList>
            <person name="Genoscope - CEA"/>
        </authorList>
    </citation>
    <scope>NUCLEOTIDE SEQUENCE [LARGE SCALE GENOMIC DNA]</scope>
    <source>
        <strain evidence="11 12">RCC 1105</strain>
    </source>
</reference>
<dbReference type="PANTHER" id="PTHR34195:SF1">
    <property type="entry name" value="PHOTOSYSTEM I REACTION CENTER SUBUNIT V, CHLOROPLASTIC"/>
    <property type="match status" value="1"/>
</dbReference>
<dbReference type="PROSITE" id="PS01026">
    <property type="entry name" value="PHOTOSYSTEM_I_PSAGK"/>
    <property type="match status" value="1"/>
</dbReference>
<evidence type="ECO:0000256" key="3">
    <source>
        <dbReference type="ARBA" id="ARBA00006458"/>
    </source>
</evidence>
<keyword evidence="8" id="KW-0603">Photosystem I</keyword>
<dbReference type="eggNOG" id="ENOG502RZ2U">
    <property type="taxonomic scope" value="Eukaryota"/>
</dbReference>
<dbReference type="GO" id="GO:0009522">
    <property type="term" value="C:photosystem I"/>
    <property type="evidence" value="ECO:0007669"/>
    <property type="project" value="UniProtKB-KW"/>
</dbReference>
<dbReference type="KEGG" id="bpg:Bathy03g00890"/>
<gene>
    <name evidence="11" type="ORF">Bathy03g00890</name>
</gene>
<keyword evidence="12" id="KW-1185">Reference proteome</keyword>
<keyword evidence="4" id="KW-0150">Chloroplast</keyword>
<evidence type="ECO:0000256" key="7">
    <source>
        <dbReference type="ARBA" id="ARBA00022692"/>
    </source>
</evidence>
<proteinExistence type="inferred from homology"/>
<comment type="similarity">
    <text evidence="3">Belongs to the PsaG/PsaK family.</text>
</comment>
<evidence type="ECO:0000256" key="6">
    <source>
        <dbReference type="ARBA" id="ARBA00022640"/>
    </source>
</evidence>
<dbReference type="Proteomes" id="UP000198341">
    <property type="component" value="Chromosome 3"/>
</dbReference>
<dbReference type="OrthoDB" id="494978at2759"/>
<dbReference type="PANTHER" id="PTHR34195">
    <property type="entry name" value="PHOTOSYSTEM I REACTION CENTER SUBUNIT V, CHLOROPLASTIC-RELATED"/>
    <property type="match status" value="1"/>
</dbReference>
<dbReference type="InterPro" id="IPR000549">
    <property type="entry name" value="PSI_PsaG/PsaK"/>
</dbReference>
<keyword evidence="6" id="KW-0934">Plastid</keyword>
<evidence type="ECO:0000256" key="4">
    <source>
        <dbReference type="ARBA" id="ARBA00022528"/>
    </source>
</evidence>
<evidence type="ECO:0000256" key="1">
    <source>
        <dbReference type="ARBA" id="ARBA00004141"/>
    </source>
</evidence>
<name>K8F1U3_9CHLO</name>
<dbReference type="GeneID" id="19016627"/>
<keyword evidence="7" id="KW-0812">Transmembrane</keyword>
<evidence type="ECO:0000256" key="8">
    <source>
        <dbReference type="ARBA" id="ARBA00022836"/>
    </source>
</evidence>
<organism evidence="11 12">
    <name type="scientific">Bathycoccus prasinos</name>
    <dbReference type="NCBI Taxonomy" id="41875"/>
    <lineage>
        <taxon>Eukaryota</taxon>
        <taxon>Viridiplantae</taxon>
        <taxon>Chlorophyta</taxon>
        <taxon>Mamiellophyceae</taxon>
        <taxon>Mamiellales</taxon>
        <taxon>Bathycoccaceae</taxon>
        <taxon>Bathycoccus</taxon>
    </lineage>
</organism>
<comment type="subcellular location">
    <subcellularLocation>
        <location evidence="1">Membrane</location>
        <topology evidence="1">Multi-pass membrane protein</topology>
    </subcellularLocation>
    <subcellularLocation>
        <location evidence="2">Plastid</location>
        <location evidence="2">Chloroplast</location>
    </subcellularLocation>
</comment>
<keyword evidence="5" id="KW-0602">Photosynthesis</keyword>
<sequence>MGIFYVPLKNINSKVKSQTRSTSRGVKVQTRAFSDVNLAISGANALMLSLGRFVFMPYQRAEIAKAGLPTQNGETHYAAGDVKAEEASFLNTTNDPSGFTLIDVMAWGSLGHALGFAALAVGSFSLL</sequence>
<protein>
    <recommendedName>
        <fullName evidence="10">PSI-G</fullName>
    </recommendedName>
</protein>
<evidence type="ECO:0000256" key="9">
    <source>
        <dbReference type="ARBA" id="ARBA00023136"/>
    </source>
</evidence>
<keyword evidence="9" id="KW-0472">Membrane</keyword>
<evidence type="ECO:0000313" key="12">
    <source>
        <dbReference type="Proteomes" id="UP000198341"/>
    </source>
</evidence>
<evidence type="ECO:0000256" key="5">
    <source>
        <dbReference type="ARBA" id="ARBA00022531"/>
    </source>
</evidence>
<accession>K8F1U3</accession>
<dbReference type="Pfam" id="PF01241">
    <property type="entry name" value="PSI_PSAK"/>
    <property type="match status" value="1"/>
</dbReference>
<dbReference type="AlphaFoldDB" id="K8F1U3"/>
<dbReference type="EMBL" id="FO082276">
    <property type="protein sequence ID" value="CCO15478.1"/>
    <property type="molecule type" value="Genomic_DNA"/>
</dbReference>
<dbReference type="GO" id="GO:0015979">
    <property type="term" value="P:photosynthesis"/>
    <property type="evidence" value="ECO:0007669"/>
    <property type="project" value="UniProtKB-KW"/>
</dbReference>